<comment type="caution">
    <text evidence="1">The sequence shown here is derived from an EMBL/GenBank/DDBJ whole genome shotgun (WGS) entry which is preliminary data.</text>
</comment>
<name>A0ABR5A7S0_9BACL</name>
<organism evidence="1 2">
    <name type="scientific">Cohnella kolymensis</name>
    <dbReference type="NCBI Taxonomy" id="1590652"/>
    <lineage>
        <taxon>Bacteria</taxon>
        <taxon>Bacillati</taxon>
        <taxon>Bacillota</taxon>
        <taxon>Bacilli</taxon>
        <taxon>Bacillales</taxon>
        <taxon>Paenibacillaceae</taxon>
        <taxon>Cohnella</taxon>
    </lineage>
</organism>
<evidence type="ECO:0008006" key="3">
    <source>
        <dbReference type="Google" id="ProtNLM"/>
    </source>
</evidence>
<gene>
    <name evidence="1" type="ORF">SD71_04165</name>
</gene>
<proteinExistence type="predicted"/>
<protein>
    <recommendedName>
        <fullName evidence="3">ATP-grasp domain-containing protein</fullName>
    </recommendedName>
</protein>
<accession>A0ABR5A7S0</accession>
<dbReference type="Proteomes" id="UP000054526">
    <property type="component" value="Unassembled WGS sequence"/>
</dbReference>
<evidence type="ECO:0000313" key="1">
    <source>
        <dbReference type="EMBL" id="KIL37052.1"/>
    </source>
</evidence>
<sequence>MWDPSKWELHKLYSKHPDIGRLVPPTEVLSLKTLKRLLHDYKKVYIKGKNSHTGSGIIKAWKTGTGYRFVRVKGKPVDVPSIAELYTNVKRGRPDNSVIVQKAIDLAKVEGRPFSIRLMMMRDGQRKWHYTGMLAKVSGEDSIITNVRRGGGYATTIDEALAKSLGYSRQQIAKVKRKLVRIGFDIIDHSIKRGYLSHESGLDLGIDRKGKVWIIEVNLCYPSYGIFNRLEDKTFYNKIKRLAADYKKNR</sequence>
<dbReference type="SUPFAM" id="SSF56059">
    <property type="entry name" value="Glutathione synthetase ATP-binding domain-like"/>
    <property type="match status" value="1"/>
</dbReference>
<evidence type="ECO:0000313" key="2">
    <source>
        <dbReference type="Proteomes" id="UP000054526"/>
    </source>
</evidence>
<dbReference type="Pfam" id="PF14398">
    <property type="entry name" value="ATPgrasp_YheCD"/>
    <property type="match status" value="1"/>
</dbReference>
<dbReference type="Gene3D" id="3.30.470.20">
    <property type="entry name" value="ATP-grasp fold, B domain"/>
    <property type="match status" value="1"/>
</dbReference>
<dbReference type="EMBL" id="JXAL01000003">
    <property type="protein sequence ID" value="KIL37052.1"/>
    <property type="molecule type" value="Genomic_DNA"/>
</dbReference>
<reference evidence="1 2" key="1">
    <citation type="submission" date="2014-12" db="EMBL/GenBank/DDBJ databases">
        <title>Draft genome sequence of Cohnella kolymensis strain B-2846.</title>
        <authorList>
            <person name="Karlyshev A.V."/>
            <person name="Kudryashova E.B."/>
        </authorList>
    </citation>
    <scope>NUCLEOTIDE SEQUENCE [LARGE SCALE GENOMIC DNA]</scope>
    <source>
        <strain evidence="1 2">VKM B-2846</strain>
    </source>
</reference>
<keyword evidence="2" id="KW-1185">Reference proteome</keyword>
<dbReference type="InterPro" id="IPR026838">
    <property type="entry name" value="YheC/D"/>
</dbReference>